<evidence type="ECO:0000259" key="1">
    <source>
        <dbReference type="PROSITE" id="PS50181"/>
    </source>
</evidence>
<feature type="domain" description="F-box" evidence="1">
    <location>
        <begin position="6"/>
        <end position="53"/>
    </location>
</feature>
<keyword evidence="3" id="KW-1185">Reference proteome</keyword>
<organism evidence="2 3">
    <name type="scientific">Xylaria bambusicola</name>
    <dbReference type="NCBI Taxonomy" id="326684"/>
    <lineage>
        <taxon>Eukaryota</taxon>
        <taxon>Fungi</taxon>
        <taxon>Dikarya</taxon>
        <taxon>Ascomycota</taxon>
        <taxon>Pezizomycotina</taxon>
        <taxon>Sordariomycetes</taxon>
        <taxon>Xylariomycetidae</taxon>
        <taxon>Xylariales</taxon>
        <taxon>Xylariaceae</taxon>
        <taxon>Xylaria</taxon>
    </lineage>
</organism>
<sequence>MMGFKGRAITNVPNEIVLQIVEYMDSWTCMRFMKASKKLYMLIKAHEHSISKGRAAAFTLPPLGDALSSRTDQRYVIPKNTFEMNRELELRELRTDLLISECPGIFCLASPPWFPPLPPPAQRRLAPILKRALHQCDRIADIAANESPLEPKYYRVLFEGADEMTAATLDPLESLNPLANPEARPKQIEYIQSLPLEDIAGLYTLVNMVGYGLMACCQFNTSSMEGKTVTEECVLRHGTWFVWACLRSELDLAGCMIGAGRAELKQWESGALKGPDGLKMTLTARFRKLLGGATGTEFSEKVEETLRKLIKVGVERDKTGKLEEGSKKGTNAI</sequence>
<proteinExistence type="predicted"/>
<evidence type="ECO:0000313" key="2">
    <source>
        <dbReference type="EMBL" id="KAK5628474.1"/>
    </source>
</evidence>
<name>A0AAN7UVT7_9PEZI</name>
<dbReference type="Proteomes" id="UP001305414">
    <property type="component" value="Unassembled WGS sequence"/>
</dbReference>
<dbReference type="PROSITE" id="PS50181">
    <property type="entry name" value="FBOX"/>
    <property type="match status" value="1"/>
</dbReference>
<dbReference type="InterPro" id="IPR001810">
    <property type="entry name" value="F-box_dom"/>
</dbReference>
<evidence type="ECO:0000313" key="3">
    <source>
        <dbReference type="Proteomes" id="UP001305414"/>
    </source>
</evidence>
<dbReference type="EMBL" id="JAWHQM010000008">
    <property type="protein sequence ID" value="KAK5628474.1"/>
    <property type="molecule type" value="Genomic_DNA"/>
</dbReference>
<protein>
    <recommendedName>
        <fullName evidence="1">F-box domain-containing protein</fullName>
    </recommendedName>
</protein>
<gene>
    <name evidence="2" type="ORF">RRF57_004189</name>
</gene>
<accession>A0AAN7UVT7</accession>
<reference evidence="2 3" key="1">
    <citation type="submission" date="2023-10" db="EMBL/GenBank/DDBJ databases">
        <title>Draft genome sequence of Xylaria bambusicola isolate GMP-LS, the root and basal stem rot pathogen of sugarcane in Indonesia.</title>
        <authorList>
            <person name="Selvaraj P."/>
            <person name="Muralishankar V."/>
            <person name="Muruganantham S."/>
            <person name="Sp S."/>
            <person name="Haryani S."/>
            <person name="Lau K.J.X."/>
            <person name="Naqvi N.I."/>
        </authorList>
    </citation>
    <scope>NUCLEOTIDE SEQUENCE [LARGE SCALE GENOMIC DNA]</scope>
    <source>
        <strain evidence="2">GMP-LS</strain>
    </source>
</reference>
<dbReference type="Pfam" id="PF00646">
    <property type="entry name" value="F-box"/>
    <property type="match status" value="1"/>
</dbReference>
<comment type="caution">
    <text evidence="2">The sequence shown here is derived from an EMBL/GenBank/DDBJ whole genome shotgun (WGS) entry which is preliminary data.</text>
</comment>
<dbReference type="AlphaFoldDB" id="A0AAN7UVT7"/>